<proteinExistence type="predicted"/>
<dbReference type="AlphaFoldDB" id="A0A1C3NKW2"/>
<name>A0A1C3NKW2_9XANT</name>
<feature type="compositionally biased region" description="Basic and acidic residues" evidence="1">
    <location>
        <begin position="84"/>
        <end position="99"/>
    </location>
</feature>
<evidence type="ECO:0000256" key="1">
    <source>
        <dbReference type="SAM" id="MobiDB-lite"/>
    </source>
</evidence>
<reference evidence="2 3" key="1">
    <citation type="submission" date="2016-06" db="EMBL/GenBank/DDBJ databases">
        <authorList>
            <person name="Kjaerup R.B."/>
            <person name="Dalgaard T.S."/>
            <person name="Juul-Madsen H.R."/>
        </authorList>
    </citation>
    <scope>NUCLEOTIDE SEQUENCE [LARGE SCALE GENOMIC DNA]</scope>
    <source>
        <strain evidence="2">LMG947</strain>
    </source>
</reference>
<accession>A0A1C3NKW2</accession>
<dbReference type="EMBL" id="FLTX01000025">
    <property type="protein sequence ID" value="SBV51001.1"/>
    <property type="molecule type" value="Genomic_DNA"/>
</dbReference>
<protein>
    <submittedName>
        <fullName evidence="2">Putative type III effector protein XopF2</fullName>
    </submittedName>
</protein>
<evidence type="ECO:0000313" key="2">
    <source>
        <dbReference type="EMBL" id="SBV51001.1"/>
    </source>
</evidence>
<sequence>MKLTRQNSAPASMPSAPPANPNALHESDAVVPGTWASPSAPLQGLPRPSARLRENRAGKLPMGEPSTAYRRPWQMEAGESSRAASERAESSHRAGEHQGDPQIASPSAAQGSYAARCVAARDRLKAQLRAGLQSRRFAEPSAEQLALQAEYVQWADARLQERIDAFGPDASYQAAGDMKAVGRKASLPLAYECLRSFFVGALRTPSGTADQTSRAPASESLGSATLAAAISEMASHTCDTLLIPSMDRRARVANLPRFQALDPKILLPDPPPVLLEITSDGSKRFVRPGENGTPSRAELTAQAHNRRAEISRRQSRLEDEAPQTMPLMSSSSAGFHAEPSVSANSGMLTEVAEAGLSALATGGASALRKAMLDAGKAIGPTGQITVPDLLGGHQRLNLFALALPDKERPPATWSDAVHFPDYLLQTGRQAMSLARQAFSTANAAAAALRNVLGRPMVGSLLTNMASFGAARWTASPLHSR</sequence>
<evidence type="ECO:0000313" key="3">
    <source>
        <dbReference type="Proteomes" id="UP000092503"/>
    </source>
</evidence>
<organism evidence="2 3">
    <name type="scientific">Xanthomonas bromi</name>
    <dbReference type="NCBI Taxonomy" id="56449"/>
    <lineage>
        <taxon>Bacteria</taxon>
        <taxon>Pseudomonadati</taxon>
        <taxon>Pseudomonadota</taxon>
        <taxon>Gammaproteobacteria</taxon>
        <taxon>Lysobacterales</taxon>
        <taxon>Lysobacteraceae</taxon>
        <taxon>Xanthomonas</taxon>
    </lineage>
</organism>
<feature type="region of interest" description="Disordered" evidence="1">
    <location>
        <begin position="1"/>
        <end position="108"/>
    </location>
</feature>
<dbReference type="Proteomes" id="UP000092503">
    <property type="component" value="Unassembled WGS sequence"/>
</dbReference>
<gene>
    <name evidence="2" type="ORF">XBLMG947_1784</name>
</gene>